<reference evidence="1 2" key="1">
    <citation type="journal article" date="2009" name="Stand. Genomic Sci.">
        <title>Complete genome sequence of Saccharomonospora viridis type strain (P101).</title>
        <authorList>
            <person name="Pati A."/>
            <person name="Sikorski J."/>
            <person name="Nolan M."/>
            <person name="Lapidus A."/>
            <person name="Copeland A."/>
            <person name="Glavina Del Rio T."/>
            <person name="Lucas S."/>
            <person name="Chen F."/>
            <person name="Tice H."/>
            <person name="Pitluck S."/>
            <person name="Cheng J.F."/>
            <person name="Chertkov O."/>
            <person name="Brettin T."/>
            <person name="Han C."/>
            <person name="Detter J.C."/>
            <person name="Kuske C."/>
            <person name="Bruce D."/>
            <person name="Goodwin L."/>
            <person name="Chain P."/>
            <person name="D'haeseleer P."/>
            <person name="Chen A."/>
            <person name="Palaniappan K."/>
            <person name="Ivanova N."/>
            <person name="Mavromatis K."/>
            <person name="Mikhailova N."/>
            <person name="Rohde M."/>
            <person name="Tindall B.J."/>
            <person name="Goker M."/>
            <person name="Bristow J."/>
            <person name="Eisen J.A."/>
            <person name="Markowitz V."/>
            <person name="Hugenholtz P."/>
            <person name="Kyrpides N.C."/>
            <person name="Klenk H.P."/>
        </authorList>
    </citation>
    <scope>NUCLEOTIDE SEQUENCE [LARGE SCALE GENOMIC DNA]</scope>
    <source>
        <strain evidence="2">ATCC 15386 / DSM 43017 / JCM 3036 / NBRC 12207 / P101</strain>
    </source>
</reference>
<dbReference type="STRING" id="471857.Svir_29730"/>
<accession>C7MX34</accession>
<gene>
    <name evidence="1" type="ordered locus">Svir_29730</name>
</gene>
<evidence type="ECO:0008006" key="3">
    <source>
        <dbReference type="Google" id="ProtNLM"/>
    </source>
</evidence>
<proteinExistence type="predicted"/>
<evidence type="ECO:0000313" key="1">
    <source>
        <dbReference type="EMBL" id="ACU97951.1"/>
    </source>
</evidence>
<dbReference type="Gene3D" id="3.90.470.20">
    <property type="entry name" value="4'-phosphopantetheinyl transferase domain"/>
    <property type="match status" value="1"/>
</dbReference>
<evidence type="ECO:0000313" key="2">
    <source>
        <dbReference type="Proteomes" id="UP000000841"/>
    </source>
</evidence>
<sequence length="148" mass="15617">MTSRSSWGSAAVPFCGVRDPAALVAPLPLEAVFTHAERMRSGRGRTVQHWAGRLAAKYAVVRLLGEDEDPSAGRLCEVEILPRPSAICDRTAACLHGHPPGVRLHGVLRDRVRPGTRVGVSISHDAGVALAVALVSASLPEDEDEGNG</sequence>
<dbReference type="EMBL" id="CP001683">
    <property type="protein sequence ID" value="ACU97951.1"/>
    <property type="molecule type" value="Genomic_DNA"/>
</dbReference>
<dbReference type="GO" id="GO:0000287">
    <property type="term" value="F:magnesium ion binding"/>
    <property type="evidence" value="ECO:0007669"/>
    <property type="project" value="InterPro"/>
</dbReference>
<name>C7MX34_SACVD</name>
<dbReference type="RefSeq" id="WP_015787263.1">
    <property type="nucleotide sequence ID" value="NC_013159.1"/>
</dbReference>
<dbReference type="HOGENOM" id="CLU_1721020_0_0_11"/>
<protein>
    <recommendedName>
        <fullName evidence="3">Phosphopantetheinyl transferase (Holo-ACP synthase)</fullName>
    </recommendedName>
</protein>
<dbReference type="Proteomes" id="UP000000841">
    <property type="component" value="Chromosome"/>
</dbReference>
<dbReference type="InterPro" id="IPR037143">
    <property type="entry name" value="4-PPantetheinyl_Trfase_dom_sf"/>
</dbReference>
<dbReference type="AlphaFoldDB" id="C7MX34"/>
<dbReference type="GO" id="GO:0008897">
    <property type="term" value="F:holo-[acyl-carrier-protein] synthase activity"/>
    <property type="evidence" value="ECO:0007669"/>
    <property type="project" value="InterPro"/>
</dbReference>
<dbReference type="KEGG" id="svi:Svir_29730"/>
<organism evidence="1 2">
    <name type="scientific">Saccharomonospora viridis (strain ATCC 15386 / DSM 43017 / JCM 3036 / CCUG 5913 / NBRC 12207 / NCIMB 9602 / P101)</name>
    <name type="common">Thermoactinomyces viridis</name>
    <dbReference type="NCBI Taxonomy" id="471857"/>
    <lineage>
        <taxon>Bacteria</taxon>
        <taxon>Bacillati</taxon>
        <taxon>Actinomycetota</taxon>
        <taxon>Actinomycetes</taxon>
        <taxon>Pseudonocardiales</taxon>
        <taxon>Pseudonocardiaceae</taxon>
        <taxon>Saccharomonospora</taxon>
    </lineage>
</organism>
<dbReference type="eggNOG" id="COG0736">
    <property type="taxonomic scope" value="Bacteria"/>
</dbReference>
<keyword evidence="2" id="KW-1185">Reference proteome</keyword>